<keyword evidence="3" id="KW-0119">Carbohydrate metabolism</keyword>
<dbReference type="Pfam" id="PF06483">
    <property type="entry name" value="ChiC"/>
    <property type="match status" value="2"/>
</dbReference>
<keyword evidence="4 6" id="KW-0326">Glycosidase</keyword>
<comment type="caution">
    <text evidence="10">The sequence shown here is derived from an EMBL/GenBank/DDBJ whole genome shotgun (WGS) entry which is preliminary data.</text>
</comment>
<feature type="compositionally biased region" description="Pro residues" evidence="7">
    <location>
        <begin position="95"/>
        <end position="179"/>
    </location>
</feature>
<feature type="signal peptide" evidence="8">
    <location>
        <begin position="1"/>
        <end position="28"/>
    </location>
</feature>
<name>A0ABS8W6S4_9GAMM</name>
<dbReference type="Gene3D" id="3.20.20.80">
    <property type="entry name" value="Glycosidases"/>
    <property type="match status" value="2"/>
</dbReference>
<evidence type="ECO:0000256" key="6">
    <source>
        <dbReference type="RuleBase" id="RU000489"/>
    </source>
</evidence>
<dbReference type="InterPro" id="IPR050314">
    <property type="entry name" value="Glycosyl_Hydrlase_18"/>
</dbReference>
<dbReference type="Gene3D" id="3.10.50.10">
    <property type="match status" value="1"/>
</dbReference>
<evidence type="ECO:0000256" key="4">
    <source>
        <dbReference type="ARBA" id="ARBA00023295"/>
    </source>
</evidence>
<keyword evidence="8" id="KW-0732">Signal</keyword>
<dbReference type="InterPro" id="IPR011583">
    <property type="entry name" value="Chitinase_II/V-like_cat"/>
</dbReference>
<dbReference type="Gene3D" id="2.10.10.20">
    <property type="entry name" value="Carbohydrate-binding module superfamily 5/12"/>
    <property type="match status" value="1"/>
</dbReference>
<dbReference type="SUPFAM" id="SSF51055">
    <property type="entry name" value="Carbohydrate binding domain"/>
    <property type="match status" value="1"/>
</dbReference>
<dbReference type="InterPro" id="IPR001223">
    <property type="entry name" value="Glyco_hydro18_cat"/>
</dbReference>
<dbReference type="SMART" id="SM00495">
    <property type="entry name" value="ChtBD3"/>
    <property type="match status" value="2"/>
</dbReference>
<dbReference type="RefSeq" id="WP_233052236.1">
    <property type="nucleotide sequence ID" value="NZ_JAIMJA010000006.1"/>
</dbReference>
<keyword evidence="2" id="KW-0146">Chitin degradation</keyword>
<evidence type="ECO:0000256" key="5">
    <source>
        <dbReference type="ARBA" id="ARBA00023326"/>
    </source>
</evidence>
<dbReference type="InterPro" id="IPR003610">
    <property type="entry name" value="CBM5/12"/>
</dbReference>
<evidence type="ECO:0000259" key="9">
    <source>
        <dbReference type="PROSITE" id="PS51910"/>
    </source>
</evidence>
<dbReference type="InterPro" id="IPR001579">
    <property type="entry name" value="Glyco_hydro_18_chit_AS"/>
</dbReference>
<dbReference type="Proteomes" id="UP001201273">
    <property type="component" value="Unassembled WGS sequence"/>
</dbReference>
<dbReference type="EMBL" id="JAIMJA010000006">
    <property type="protein sequence ID" value="MCE2594712.1"/>
    <property type="molecule type" value="Genomic_DNA"/>
</dbReference>
<accession>A0ABS8W6S4</accession>
<keyword evidence="11" id="KW-1185">Reference proteome</keyword>
<sequence>MSISPLAKRGFTLSTLSAACLMAFNAQAADCSNLEEWTAQGVFTGGTQVQFDGSAYQASWWTQNNNPAERSGPWQEWKLLGQCEGVVPTVEPTAEPTPVPTAEPTPVPTAEPTPVPTAEPTPVPTAEPTPVPTAEPTPVPTAEPTPVPTAEPTPVPTAEPTPVPTAEPTPVPTVEPTLPPVGDASCKPAGLYQTPGVNTPYCTIYDADGREDMGADHPRRIIGYFTSWRNGANGQPSFLASDVPWDSLTHINYAFAHINKQGEVSVGDVNDPNNPATGMTWDGAENAMDPSLPYKGHFNLLNQYAKKHDVKLLLSVGGWAETGAHFDDKGRYMDGGFYSLTIKPDGSINHEAIAKFAKSAAKFVDTYDFDGIDIDYEYPSSMSDAGHPEDWSISNQHRGKLWGGYMALMEALRAELDKQGEKDAQHYMLTIASPSSGYLLRGFEGFQALKYLDYVNIMSYDLHGAWNHFVGHNAALYDNGVDNEIADAGIYSGNDAKYYNSQGYLNIDWSYKYFRNALAGGRINIGLPYYTRGWQQVQGGTNGYNGLAALANQKECYLGTGGNLGPDALSPKAGAPCGLGAQGIENLWYDLGPDGKEMFAGVNPIWHVENLKQGLPTPYVSIYGHDTSKPEGQASGNYVEHYDEVAQASWLWNEEKGVFLSTENMKSYQAKVQYAIDQGAGGIMFWEMAGDYSTPEQNGLGHYYFGSTLTDKAYEMIKTAAPYGIEAGDENFPAATETVDVDVDLVGYLPKGEDNYPIQIALKLTNNSNVDLSGAKIAFNASPAVPMNAQISDTLKPYAVPAGPGITNLVDMYSGAKWSVEKIATSGLTPGNAGGLSDDFHRFAVQLKAEGWGSVEWKPGQTIDVAMRIYMPMPVPTNFTFEVGGKTYGRTAEQPNVPVAGGDNGTTPTPSGEPTPAPSGEPTVPSDVTPFVPGTAVKNGAVVSYNGACYQAKNNPGAWETPAAGGNWFWDVVTCP</sequence>
<feature type="chain" id="PRO_5046310663" evidence="8">
    <location>
        <begin position="29"/>
        <end position="976"/>
    </location>
</feature>
<organism evidence="10 11">
    <name type="scientific">Motilimonas cestriensis</name>
    <dbReference type="NCBI Taxonomy" id="2742685"/>
    <lineage>
        <taxon>Bacteria</taxon>
        <taxon>Pseudomonadati</taxon>
        <taxon>Pseudomonadota</taxon>
        <taxon>Gammaproteobacteria</taxon>
        <taxon>Alteromonadales</taxon>
        <taxon>Alteromonadales genera incertae sedis</taxon>
        <taxon>Motilimonas</taxon>
    </lineage>
</organism>
<evidence type="ECO:0000256" key="1">
    <source>
        <dbReference type="ARBA" id="ARBA00022801"/>
    </source>
</evidence>
<dbReference type="InterPro" id="IPR017853">
    <property type="entry name" value="GH"/>
</dbReference>
<dbReference type="Pfam" id="PF00704">
    <property type="entry name" value="Glyco_hydro_18"/>
    <property type="match status" value="1"/>
</dbReference>
<evidence type="ECO:0000256" key="8">
    <source>
        <dbReference type="SAM" id="SignalP"/>
    </source>
</evidence>
<feature type="domain" description="GH18" evidence="9">
    <location>
        <begin position="219"/>
        <end position="703"/>
    </location>
</feature>
<proteinExistence type="predicted"/>
<evidence type="ECO:0000313" key="11">
    <source>
        <dbReference type="Proteomes" id="UP001201273"/>
    </source>
</evidence>
<reference evidence="10 11" key="1">
    <citation type="journal article" date="2022" name="Environ. Microbiol. Rep.">
        <title>Eco-phylogenetic analyses reveal divergent evolution of vitamin B12 metabolism in the marine bacterial family 'Psychromonadaceae'.</title>
        <authorList>
            <person name="Jin X."/>
            <person name="Yang Y."/>
            <person name="Cao H."/>
            <person name="Gao B."/>
            <person name="Zhao Z."/>
        </authorList>
    </citation>
    <scope>NUCLEOTIDE SEQUENCE [LARGE SCALE GENOMIC DNA]</scope>
    <source>
        <strain evidence="10 11">MKS20</strain>
    </source>
</reference>
<dbReference type="Pfam" id="PF02839">
    <property type="entry name" value="CBM_5_12"/>
    <property type="match status" value="1"/>
</dbReference>
<evidence type="ECO:0000313" key="10">
    <source>
        <dbReference type="EMBL" id="MCE2594712.1"/>
    </source>
</evidence>
<dbReference type="InterPro" id="IPR029070">
    <property type="entry name" value="Chitinase_insertion_sf"/>
</dbReference>
<evidence type="ECO:0000256" key="3">
    <source>
        <dbReference type="ARBA" id="ARBA00023277"/>
    </source>
</evidence>
<gene>
    <name evidence="10" type="ORF">K6Y31_07775</name>
</gene>
<keyword evidence="5" id="KW-0624">Polysaccharide degradation</keyword>
<dbReference type="PANTHER" id="PTHR11177">
    <property type="entry name" value="CHITINASE"/>
    <property type="match status" value="1"/>
</dbReference>
<dbReference type="InterPro" id="IPR036573">
    <property type="entry name" value="CBM_sf_5/12"/>
</dbReference>
<evidence type="ECO:0000256" key="2">
    <source>
        <dbReference type="ARBA" id="ARBA00023024"/>
    </source>
</evidence>
<dbReference type="SMART" id="SM00636">
    <property type="entry name" value="Glyco_18"/>
    <property type="match status" value="1"/>
</dbReference>
<dbReference type="SUPFAM" id="SSF51445">
    <property type="entry name" value="(Trans)glycosidases"/>
    <property type="match status" value="1"/>
</dbReference>
<dbReference type="PANTHER" id="PTHR11177:SF308">
    <property type="entry name" value="CHITINASE A"/>
    <property type="match status" value="1"/>
</dbReference>
<feature type="region of interest" description="Disordered" evidence="7">
    <location>
        <begin position="89"/>
        <end position="182"/>
    </location>
</feature>
<dbReference type="PROSITE" id="PS51910">
    <property type="entry name" value="GH18_2"/>
    <property type="match status" value="1"/>
</dbReference>
<protein>
    <submittedName>
        <fullName evidence="10">Chitinase C-terminal domain-containing protein</fullName>
    </submittedName>
</protein>
<dbReference type="InterPro" id="IPR009470">
    <property type="entry name" value="Chi_C"/>
</dbReference>
<evidence type="ECO:0000256" key="7">
    <source>
        <dbReference type="SAM" id="MobiDB-lite"/>
    </source>
</evidence>
<feature type="region of interest" description="Disordered" evidence="7">
    <location>
        <begin position="890"/>
        <end position="929"/>
    </location>
</feature>
<keyword evidence="1 6" id="KW-0378">Hydrolase</keyword>
<dbReference type="SUPFAM" id="SSF54556">
    <property type="entry name" value="Chitinase insertion domain"/>
    <property type="match status" value="1"/>
</dbReference>
<dbReference type="PROSITE" id="PS01095">
    <property type="entry name" value="GH18_1"/>
    <property type="match status" value="1"/>
</dbReference>
<dbReference type="CDD" id="cd12215">
    <property type="entry name" value="ChiC_BD"/>
    <property type="match status" value="1"/>
</dbReference>